<proteinExistence type="predicted"/>
<reference evidence="4" key="2">
    <citation type="journal article" date="2019" name="Int. J. Syst. Evol. Microbiol.">
        <title>The Global Catalogue of Microorganisms (GCM) 10K type strain sequencing project: providing services to taxonomists for standard genome sequencing and annotation.</title>
        <authorList>
            <consortium name="The Broad Institute Genomics Platform"/>
            <consortium name="The Broad Institute Genome Sequencing Center for Infectious Disease"/>
            <person name="Wu L."/>
            <person name="Ma J."/>
        </authorList>
    </citation>
    <scope>NUCLEOTIDE SEQUENCE [LARGE SCALE GENOMIC DNA]</scope>
    <source>
        <strain evidence="4">CGMCC 1.15644</strain>
    </source>
</reference>
<reference evidence="1" key="4">
    <citation type="submission" date="2024-05" db="EMBL/GenBank/DDBJ databases">
        <authorList>
            <person name="Sun Q."/>
            <person name="Zhou Y."/>
        </authorList>
    </citation>
    <scope>NUCLEOTIDE SEQUENCE</scope>
    <source>
        <strain evidence="1">CGMCC 1.15644</strain>
    </source>
</reference>
<gene>
    <name evidence="2" type="ORF">EV200_101216</name>
    <name evidence="1" type="ORF">GCM10011413_08290</name>
</gene>
<dbReference type="EMBL" id="BMJO01000001">
    <property type="protein sequence ID" value="GGE44527.1"/>
    <property type="molecule type" value="Genomic_DNA"/>
</dbReference>
<dbReference type="RefSeq" id="WP_132528965.1">
    <property type="nucleotide sequence ID" value="NZ_BMJO01000001.1"/>
</dbReference>
<evidence type="ECO:0000313" key="1">
    <source>
        <dbReference type="EMBL" id="GGE44527.1"/>
    </source>
</evidence>
<dbReference type="SUPFAM" id="SSF51206">
    <property type="entry name" value="cAMP-binding domain-like"/>
    <property type="match status" value="1"/>
</dbReference>
<dbReference type="Proteomes" id="UP000622648">
    <property type="component" value="Unassembled WGS sequence"/>
</dbReference>
<organism evidence="2 3">
    <name type="scientific">Pedobacter psychrotolerans</name>
    <dbReference type="NCBI Taxonomy" id="1843235"/>
    <lineage>
        <taxon>Bacteria</taxon>
        <taxon>Pseudomonadati</taxon>
        <taxon>Bacteroidota</taxon>
        <taxon>Sphingobacteriia</taxon>
        <taxon>Sphingobacteriales</taxon>
        <taxon>Sphingobacteriaceae</taxon>
        <taxon>Pedobacter</taxon>
    </lineage>
</organism>
<dbReference type="InterPro" id="IPR014710">
    <property type="entry name" value="RmlC-like_jellyroll"/>
</dbReference>
<evidence type="ECO:0000313" key="3">
    <source>
        <dbReference type="Proteomes" id="UP000295684"/>
    </source>
</evidence>
<dbReference type="InterPro" id="IPR018490">
    <property type="entry name" value="cNMP-bd_dom_sf"/>
</dbReference>
<name>A0A4R2HL11_9SPHI</name>
<reference evidence="2 3" key="3">
    <citation type="submission" date="2019-03" db="EMBL/GenBank/DDBJ databases">
        <title>Genomic Encyclopedia of Type Strains, Phase IV (KMG-IV): sequencing the most valuable type-strain genomes for metagenomic binning, comparative biology and taxonomic classification.</title>
        <authorList>
            <person name="Goeker M."/>
        </authorList>
    </citation>
    <scope>NUCLEOTIDE SEQUENCE [LARGE SCALE GENOMIC DNA]</scope>
    <source>
        <strain evidence="2 3">DSM 103236</strain>
    </source>
</reference>
<dbReference type="AlphaFoldDB" id="A0A4R2HL11"/>
<accession>A0A4R2HL11</accession>
<dbReference type="OrthoDB" id="752588at2"/>
<reference evidence="1" key="1">
    <citation type="journal article" date="2014" name="Int. J. Syst. Evol. Microbiol.">
        <title>Complete genome of a new Firmicutes species belonging to the dominant human colonic microbiota ('Ruminococcus bicirculans') reveals two chromosomes and a selective capacity to utilize plant glucans.</title>
        <authorList>
            <consortium name="NISC Comparative Sequencing Program"/>
            <person name="Wegmann U."/>
            <person name="Louis P."/>
            <person name="Goesmann A."/>
            <person name="Henrissat B."/>
            <person name="Duncan S.H."/>
            <person name="Flint H.J."/>
        </authorList>
    </citation>
    <scope>NUCLEOTIDE SEQUENCE</scope>
    <source>
        <strain evidence="1">CGMCC 1.15644</strain>
    </source>
</reference>
<protein>
    <submittedName>
        <fullName evidence="2">CRP-like cAMP-binding protein</fullName>
    </submittedName>
    <submittedName>
        <fullName evidence="1">Cyclic nucleotide-binding protein</fullName>
    </submittedName>
</protein>
<dbReference type="Proteomes" id="UP000295684">
    <property type="component" value="Unassembled WGS sequence"/>
</dbReference>
<evidence type="ECO:0000313" key="2">
    <source>
        <dbReference type="EMBL" id="TCO30777.1"/>
    </source>
</evidence>
<keyword evidence="4" id="KW-1185">Reference proteome</keyword>
<dbReference type="Gene3D" id="2.60.120.10">
    <property type="entry name" value="Jelly Rolls"/>
    <property type="match status" value="1"/>
</dbReference>
<comment type="caution">
    <text evidence="2">The sequence shown here is derived from an EMBL/GenBank/DDBJ whole genome shotgun (WGS) entry which is preliminary data.</text>
</comment>
<sequence>MKADTENHLFLQPLFNYLAQIHPLSEPFINHHKKNCDHLQIKKNKFILSPIDNNDSIYFLVKGLLRAFIREGENDISTRFAFENQFIEAMQKPGHKSNYSIEYLQALEDCELIRIPYKLIDFLNKNYLETQIINRKLLERSYHEALERSLLARIPSALGRYLKFEASHPGLNRIPQRYLSSYLVMRLETLSRIRNKALDTRLIKMT</sequence>
<evidence type="ECO:0000313" key="4">
    <source>
        <dbReference type="Proteomes" id="UP000622648"/>
    </source>
</evidence>
<dbReference type="EMBL" id="SLWO01000001">
    <property type="protein sequence ID" value="TCO30777.1"/>
    <property type="molecule type" value="Genomic_DNA"/>
</dbReference>